<dbReference type="InterPro" id="IPR032710">
    <property type="entry name" value="NTF2-like_dom_sf"/>
</dbReference>
<evidence type="ECO:0000313" key="2">
    <source>
        <dbReference type="EMBL" id="TZG25729.1"/>
    </source>
</evidence>
<dbReference type="Gene3D" id="3.10.450.50">
    <property type="match status" value="1"/>
</dbReference>
<accession>A0A5D9C276</accession>
<proteinExistence type="predicted"/>
<evidence type="ECO:0000313" key="3">
    <source>
        <dbReference type="Proteomes" id="UP000322077"/>
    </source>
</evidence>
<organism evidence="2 3">
    <name type="scientific">Sphingomonas montanisoli</name>
    <dbReference type="NCBI Taxonomy" id="2606412"/>
    <lineage>
        <taxon>Bacteria</taxon>
        <taxon>Pseudomonadati</taxon>
        <taxon>Pseudomonadota</taxon>
        <taxon>Alphaproteobacteria</taxon>
        <taxon>Sphingomonadales</taxon>
        <taxon>Sphingomonadaceae</taxon>
        <taxon>Sphingomonas</taxon>
    </lineage>
</organism>
<reference evidence="2 3" key="1">
    <citation type="submission" date="2019-08" db="EMBL/GenBank/DDBJ databases">
        <authorList>
            <person name="Wang G."/>
            <person name="Xu Z."/>
        </authorList>
    </citation>
    <scope>NUCLEOTIDE SEQUENCE [LARGE SCALE GENOMIC DNA]</scope>
    <source>
        <strain evidence="2 3">ZX</strain>
    </source>
</reference>
<sequence>MPTREQIAGAMQTHFDAWNAQDRSRWMANFSASVVFEDPIGGPKKVGTESVRLSWDNSFKNGRSWKLEPILMQICSDQAACHIRNTGDLNGETAVIDSIEVYTIGDDGKIAYVRTWFTPPPGVVLDPYFMQAHEH</sequence>
<dbReference type="Pfam" id="PF12680">
    <property type="entry name" value="SnoaL_2"/>
    <property type="match status" value="1"/>
</dbReference>
<evidence type="ECO:0000259" key="1">
    <source>
        <dbReference type="Pfam" id="PF12680"/>
    </source>
</evidence>
<dbReference type="InterPro" id="IPR037401">
    <property type="entry name" value="SnoaL-like"/>
</dbReference>
<dbReference type="Proteomes" id="UP000322077">
    <property type="component" value="Unassembled WGS sequence"/>
</dbReference>
<gene>
    <name evidence="2" type="ORF">FYJ91_12025</name>
</gene>
<dbReference type="AlphaFoldDB" id="A0A5D9C276"/>
<dbReference type="RefSeq" id="WP_149522536.1">
    <property type="nucleotide sequence ID" value="NZ_VTOU01000003.1"/>
</dbReference>
<keyword evidence="3" id="KW-1185">Reference proteome</keyword>
<name>A0A5D9C276_9SPHN</name>
<protein>
    <recommendedName>
        <fullName evidence="1">SnoaL-like domain-containing protein</fullName>
    </recommendedName>
</protein>
<comment type="caution">
    <text evidence="2">The sequence shown here is derived from an EMBL/GenBank/DDBJ whole genome shotgun (WGS) entry which is preliminary data.</text>
</comment>
<dbReference type="EMBL" id="VTOU01000003">
    <property type="protein sequence ID" value="TZG25729.1"/>
    <property type="molecule type" value="Genomic_DNA"/>
</dbReference>
<dbReference type="SUPFAM" id="SSF54427">
    <property type="entry name" value="NTF2-like"/>
    <property type="match status" value="1"/>
</dbReference>
<feature type="domain" description="SnoaL-like" evidence="1">
    <location>
        <begin position="12"/>
        <end position="112"/>
    </location>
</feature>